<comment type="similarity">
    <text evidence="2">Belongs to the thymosin beta family.</text>
</comment>
<protein>
    <recommendedName>
        <fullName evidence="8">Thymosin beta</fullName>
    </recommendedName>
</protein>
<dbReference type="InterPro" id="IPR038386">
    <property type="entry name" value="Beta-thymosin_sf"/>
</dbReference>
<comment type="subcellular location">
    <subcellularLocation>
        <location evidence="1">Cytoplasm</location>
        <location evidence="1">Cytoskeleton</location>
    </subcellularLocation>
</comment>
<dbReference type="AlphaFoldDB" id="A0A5J4NIG3"/>
<dbReference type="Pfam" id="PF01290">
    <property type="entry name" value="Thymosin"/>
    <property type="match status" value="2"/>
</dbReference>
<keyword evidence="4" id="KW-0206">Cytoskeleton</keyword>
<sequence>MSSAVGDPKAVLNAIDKFDKSELTHVTPKEKVVLPTAETIDQERKEKQLLDEITQPPPLKHTETAVKNPLPTKEDIAMEKSAR</sequence>
<dbReference type="GO" id="GO:0007015">
    <property type="term" value="P:actin filament organization"/>
    <property type="evidence" value="ECO:0007669"/>
    <property type="project" value="InterPro"/>
</dbReference>
<evidence type="ECO:0000256" key="3">
    <source>
        <dbReference type="ARBA" id="ARBA00022490"/>
    </source>
</evidence>
<evidence type="ECO:0000313" key="6">
    <source>
        <dbReference type="EMBL" id="KAA3675099.1"/>
    </source>
</evidence>
<feature type="region of interest" description="Disordered" evidence="5">
    <location>
        <begin position="49"/>
        <end position="83"/>
    </location>
</feature>
<feature type="compositionally biased region" description="Basic and acidic residues" evidence="5">
    <location>
        <begin position="72"/>
        <end position="83"/>
    </location>
</feature>
<reference evidence="6 7" key="1">
    <citation type="journal article" date="2019" name="Gigascience">
        <title>Whole-genome sequence of the oriental lung fluke Paragonimus westermani.</title>
        <authorList>
            <person name="Oey H."/>
            <person name="Zakrzewski M."/>
            <person name="Narain K."/>
            <person name="Devi K.R."/>
            <person name="Agatsuma T."/>
            <person name="Nawaratna S."/>
            <person name="Gobert G.N."/>
            <person name="Jones M.K."/>
            <person name="Ragan M.A."/>
            <person name="McManus D.P."/>
            <person name="Krause L."/>
        </authorList>
    </citation>
    <scope>NUCLEOTIDE SEQUENCE [LARGE SCALE GENOMIC DNA]</scope>
    <source>
        <strain evidence="6 7">IND2009</strain>
    </source>
</reference>
<evidence type="ECO:0000256" key="4">
    <source>
        <dbReference type="ARBA" id="ARBA00023212"/>
    </source>
</evidence>
<evidence type="ECO:0000256" key="1">
    <source>
        <dbReference type="ARBA" id="ARBA00004245"/>
    </source>
</evidence>
<dbReference type="PANTHER" id="PTHR20940">
    <property type="entry name" value="TETRA THYMOSIN"/>
    <property type="match status" value="1"/>
</dbReference>
<name>A0A5J4NIG3_9TREM</name>
<keyword evidence="3" id="KW-0963">Cytoplasm</keyword>
<evidence type="ECO:0000256" key="2">
    <source>
        <dbReference type="ARBA" id="ARBA00009511"/>
    </source>
</evidence>
<dbReference type="InterPro" id="IPR001152">
    <property type="entry name" value="Beta-thymosin"/>
</dbReference>
<gene>
    <name evidence="6" type="ORF">DEA37_0011495</name>
</gene>
<dbReference type="PANTHER" id="PTHR20940:SF1">
    <property type="entry name" value="CIBOULOT, ISOFORM A"/>
    <property type="match status" value="1"/>
</dbReference>
<evidence type="ECO:0000313" key="7">
    <source>
        <dbReference type="Proteomes" id="UP000324629"/>
    </source>
</evidence>
<organism evidence="6 7">
    <name type="scientific">Paragonimus westermani</name>
    <dbReference type="NCBI Taxonomy" id="34504"/>
    <lineage>
        <taxon>Eukaryota</taxon>
        <taxon>Metazoa</taxon>
        <taxon>Spiralia</taxon>
        <taxon>Lophotrochozoa</taxon>
        <taxon>Platyhelminthes</taxon>
        <taxon>Trematoda</taxon>
        <taxon>Digenea</taxon>
        <taxon>Plagiorchiida</taxon>
        <taxon>Troglotremata</taxon>
        <taxon>Troglotrematidae</taxon>
        <taxon>Paragonimus</taxon>
    </lineage>
</organism>
<dbReference type="Proteomes" id="UP000324629">
    <property type="component" value="Unassembled WGS sequence"/>
</dbReference>
<evidence type="ECO:0008006" key="8">
    <source>
        <dbReference type="Google" id="ProtNLM"/>
    </source>
</evidence>
<dbReference type="GO" id="GO:0003785">
    <property type="term" value="F:actin monomer binding"/>
    <property type="evidence" value="ECO:0007669"/>
    <property type="project" value="InterPro"/>
</dbReference>
<proteinExistence type="inferred from homology"/>
<dbReference type="SMART" id="SM00152">
    <property type="entry name" value="THY"/>
    <property type="match status" value="2"/>
</dbReference>
<keyword evidence="7" id="KW-1185">Reference proteome</keyword>
<comment type="caution">
    <text evidence="6">The sequence shown here is derived from an EMBL/GenBank/DDBJ whole genome shotgun (WGS) entry which is preliminary data.</text>
</comment>
<evidence type="ECO:0000256" key="5">
    <source>
        <dbReference type="SAM" id="MobiDB-lite"/>
    </source>
</evidence>
<dbReference type="Gene3D" id="1.20.5.520">
    <property type="entry name" value="Single helix bin"/>
    <property type="match status" value="2"/>
</dbReference>
<dbReference type="EMBL" id="QNGE01002725">
    <property type="protein sequence ID" value="KAA3675099.1"/>
    <property type="molecule type" value="Genomic_DNA"/>
</dbReference>
<dbReference type="GO" id="GO:0005856">
    <property type="term" value="C:cytoskeleton"/>
    <property type="evidence" value="ECO:0007669"/>
    <property type="project" value="UniProtKB-SubCell"/>
</dbReference>
<accession>A0A5J4NIG3</accession>
<dbReference type="GO" id="GO:0005829">
    <property type="term" value="C:cytosol"/>
    <property type="evidence" value="ECO:0007669"/>
    <property type="project" value="TreeGrafter"/>
</dbReference>